<name>I0ILN6_LEPFC</name>
<keyword evidence="2" id="KW-1185">Reference proteome</keyword>
<reference evidence="1 2" key="1">
    <citation type="journal article" date="2012" name="J. Bacteriol.">
        <title>Complete Genome Sequence of Leptospirillum ferrooxidans Strain C2-3, Isolated from a Fresh Volcanic Ash Deposit on the Island of Miyake, Japan.</title>
        <authorList>
            <person name="Fujimura R."/>
            <person name="Sato Y."/>
            <person name="Nishizawa T."/>
            <person name="Oshima K."/>
            <person name="Kim S.-W."/>
            <person name="Hattori M."/>
            <person name="Kamijo T."/>
            <person name="Ohta H."/>
        </authorList>
    </citation>
    <scope>NUCLEOTIDE SEQUENCE [LARGE SCALE GENOMIC DNA]</scope>
    <source>
        <strain evidence="1 2">C2-3</strain>
    </source>
</reference>
<gene>
    <name evidence="1" type="ordered locus">LFE_0467</name>
</gene>
<evidence type="ECO:0000313" key="2">
    <source>
        <dbReference type="Proteomes" id="UP000007382"/>
    </source>
</evidence>
<organism evidence="1 2">
    <name type="scientific">Leptospirillum ferrooxidans (strain C2-3)</name>
    <dbReference type="NCBI Taxonomy" id="1162668"/>
    <lineage>
        <taxon>Bacteria</taxon>
        <taxon>Pseudomonadati</taxon>
        <taxon>Nitrospirota</taxon>
        <taxon>Nitrospiria</taxon>
        <taxon>Nitrospirales</taxon>
        <taxon>Nitrospiraceae</taxon>
        <taxon>Leptospirillum</taxon>
    </lineage>
</organism>
<proteinExistence type="predicted"/>
<dbReference type="KEGG" id="lfc:LFE_0467"/>
<dbReference type="HOGENOM" id="CLU_2650030_0_0_0"/>
<dbReference type="EMBL" id="AP012342">
    <property type="protein sequence ID" value="BAM06185.1"/>
    <property type="molecule type" value="Genomic_DNA"/>
</dbReference>
<dbReference type="AlphaFoldDB" id="I0ILN6"/>
<sequence>MTITAGMDPYSRSVRTLTEVRVRLKEATLTKKGVLVLATNNVDDTSLSSSRSLISTYKVQGSMIEGSPGNQFQAIR</sequence>
<protein>
    <submittedName>
        <fullName evidence="1">Uncharacterized protein</fullName>
    </submittedName>
</protein>
<reference evidence="2" key="2">
    <citation type="submission" date="2012-03" db="EMBL/GenBank/DDBJ databases">
        <title>The complete genome sequence of the pioneer microbe on fresh volcanic deposit, Leptospirillum ferrooxidans strain C2-3.</title>
        <authorList>
            <person name="Fujimura R."/>
            <person name="Sato Y."/>
            <person name="Nishizawa T."/>
            <person name="Nanba K."/>
            <person name="Oshima K."/>
            <person name="Hattori M."/>
            <person name="Kamijo T."/>
            <person name="Ohta H."/>
        </authorList>
    </citation>
    <scope>NUCLEOTIDE SEQUENCE [LARGE SCALE GENOMIC DNA]</scope>
    <source>
        <strain evidence="2">C2-3</strain>
    </source>
</reference>
<dbReference type="Proteomes" id="UP000007382">
    <property type="component" value="Chromosome"/>
</dbReference>
<dbReference type="PATRIC" id="fig|1162668.3.peg.548"/>
<evidence type="ECO:0000313" key="1">
    <source>
        <dbReference type="EMBL" id="BAM06185.1"/>
    </source>
</evidence>
<accession>I0ILN6</accession>
<dbReference type="STRING" id="1162668.LFE_0467"/>